<reference evidence="1 2" key="1">
    <citation type="submission" date="2019-04" db="EMBL/GenBank/DDBJ databases">
        <title>Draft genome sequence of Robertkochia marina CC-AMO-30D.</title>
        <authorList>
            <person name="Hameed A."/>
            <person name="Lin S.-Y."/>
            <person name="Shahina M."/>
            <person name="Lai W.-A."/>
            <person name="Young C.-C."/>
        </authorList>
    </citation>
    <scope>NUCLEOTIDE SEQUENCE [LARGE SCALE GENOMIC DNA]</scope>
    <source>
        <strain evidence="1 2">CC-AMO-30D</strain>
    </source>
</reference>
<dbReference type="InterPro" id="IPR034660">
    <property type="entry name" value="DinB/YfiT-like"/>
</dbReference>
<proteinExistence type="predicted"/>
<sequence length="180" mass="21105">MPSSYLHSIVERFRFYKQLGEDALEQIPDNQLHWQVNETGNSVYVIVKHISGNMLSRFTDFLTSDGEKPWRERDKEFKVESENSDRASLMIRWEEGWQCLFKNIEPLVEADLERIVYIRKEPHTVVEALNRQLGHYAYHIGQIVLLAKMICGENWRSLSIPKGKSKEFNKGMFSKNDLKG</sequence>
<protein>
    <submittedName>
        <fullName evidence="1">DUF1572 domain-containing protein</fullName>
    </submittedName>
</protein>
<dbReference type="SUPFAM" id="SSF109854">
    <property type="entry name" value="DinB/YfiT-like putative metalloenzymes"/>
    <property type="match status" value="1"/>
</dbReference>
<dbReference type="Gene3D" id="1.20.120.450">
    <property type="entry name" value="dinb family like domain"/>
    <property type="match status" value="1"/>
</dbReference>
<dbReference type="RefSeq" id="WP_136334773.1">
    <property type="nucleotide sequence ID" value="NZ_QXMP01000001.1"/>
</dbReference>
<comment type="caution">
    <text evidence="1">The sequence shown here is derived from an EMBL/GenBank/DDBJ whole genome shotgun (WGS) entry which is preliminary data.</text>
</comment>
<dbReference type="InterPro" id="IPR011466">
    <property type="entry name" value="DUF1572"/>
</dbReference>
<dbReference type="Pfam" id="PF07609">
    <property type="entry name" value="DUF1572"/>
    <property type="match status" value="1"/>
</dbReference>
<dbReference type="OrthoDB" id="68731at2"/>
<organism evidence="1 2">
    <name type="scientific">Robertkochia marina</name>
    <dbReference type="NCBI Taxonomy" id="1227945"/>
    <lineage>
        <taxon>Bacteria</taxon>
        <taxon>Pseudomonadati</taxon>
        <taxon>Bacteroidota</taxon>
        <taxon>Flavobacteriia</taxon>
        <taxon>Flavobacteriales</taxon>
        <taxon>Flavobacteriaceae</taxon>
        <taxon>Robertkochia</taxon>
    </lineage>
</organism>
<dbReference type="Proteomes" id="UP000305939">
    <property type="component" value="Unassembled WGS sequence"/>
</dbReference>
<dbReference type="AlphaFoldDB" id="A0A4S3M2L0"/>
<evidence type="ECO:0000313" key="2">
    <source>
        <dbReference type="Proteomes" id="UP000305939"/>
    </source>
</evidence>
<keyword evidence="2" id="KW-1185">Reference proteome</keyword>
<evidence type="ECO:0000313" key="1">
    <source>
        <dbReference type="EMBL" id="THD69283.1"/>
    </source>
</evidence>
<accession>A0A4S3M2L0</accession>
<dbReference type="EMBL" id="SSMC01000001">
    <property type="protein sequence ID" value="THD69283.1"/>
    <property type="molecule type" value="Genomic_DNA"/>
</dbReference>
<gene>
    <name evidence="1" type="ORF">E7Z59_02845</name>
</gene>
<name>A0A4S3M2L0_9FLAO</name>